<keyword evidence="14" id="KW-0100">Branched-chain amino acid biosynthesis</keyword>
<evidence type="ECO:0000256" key="14">
    <source>
        <dbReference type="ARBA" id="ARBA00023304"/>
    </source>
</evidence>
<dbReference type="EC" id="1.1.1.85" evidence="6"/>
<dbReference type="HAMAP" id="MF_01033">
    <property type="entry name" value="LeuB_type1"/>
    <property type="match status" value="1"/>
</dbReference>
<keyword evidence="13" id="KW-0464">Manganese</keyword>
<dbReference type="PANTHER" id="PTHR42979:SF1">
    <property type="entry name" value="3-ISOPROPYLMALATE DEHYDROGENASE"/>
    <property type="match status" value="1"/>
</dbReference>
<dbReference type="PANTHER" id="PTHR42979">
    <property type="entry name" value="3-ISOPROPYLMALATE DEHYDROGENASE"/>
    <property type="match status" value="1"/>
</dbReference>
<evidence type="ECO:0000256" key="12">
    <source>
        <dbReference type="ARBA" id="ARBA00023027"/>
    </source>
</evidence>
<dbReference type="InterPro" id="IPR019818">
    <property type="entry name" value="IsoCit/isopropylmalate_DH_CS"/>
</dbReference>
<dbReference type="Pfam" id="PF00180">
    <property type="entry name" value="Iso_dh"/>
    <property type="match status" value="1"/>
</dbReference>
<dbReference type="InterPro" id="IPR024084">
    <property type="entry name" value="IsoPropMal-DH-like_dom"/>
</dbReference>
<evidence type="ECO:0000256" key="1">
    <source>
        <dbReference type="ARBA" id="ARBA00000624"/>
    </source>
</evidence>
<dbReference type="AlphaFoldDB" id="A0A3B0ZDX4"/>
<evidence type="ECO:0000256" key="5">
    <source>
        <dbReference type="ARBA" id="ARBA00011738"/>
    </source>
</evidence>
<evidence type="ECO:0000256" key="13">
    <source>
        <dbReference type="ARBA" id="ARBA00023211"/>
    </source>
</evidence>
<keyword evidence="11 16" id="KW-0560">Oxidoreductase</keyword>
<proteinExistence type="inferred from homology"/>
<dbReference type="GO" id="GO:0009098">
    <property type="term" value="P:L-leucine biosynthetic process"/>
    <property type="evidence" value="ECO:0007669"/>
    <property type="project" value="UniProtKB-KW"/>
</dbReference>
<protein>
    <recommendedName>
        <fullName evidence="6">3-isopropylmalate dehydrogenase</fullName>
        <ecNumber evidence="6">1.1.1.85</ecNumber>
    </recommendedName>
</protein>
<dbReference type="GO" id="GO:0051287">
    <property type="term" value="F:NAD binding"/>
    <property type="evidence" value="ECO:0007669"/>
    <property type="project" value="InterPro"/>
</dbReference>
<evidence type="ECO:0000256" key="10">
    <source>
        <dbReference type="ARBA" id="ARBA00022842"/>
    </source>
</evidence>
<gene>
    <name evidence="16" type="ORF">MNBD_GAMMA17-2061</name>
</gene>
<dbReference type="NCBIfam" id="TIGR00169">
    <property type="entry name" value="leuB"/>
    <property type="match status" value="1"/>
</dbReference>
<evidence type="ECO:0000256" key="11">
    <source>
        <dbReference type="ARBA" id="ARBA00023002"/>
    </source>
</evidence>
<evidence type="ECO:0000256" key="6">
    <source>
        <dbReference type="ARBA" id="ARBA00013101"/>
    </source>
</evidence>
<dbReference type="SMART" id="SM01329">
    <property type="entry name" value="Iso_dh"/>
    <property type="match status" value="1"/>
</dbReference>
<evidence type="ECO:0000256" key="8">
    <source>
        <dbReference type="ARBA" id="ARBA00022605"/>
    </source>
</evidence>
<comment type="subunit">
    <text evidence="5">Homodimer.</text>
</comment>
<keyword evidence="8" id="KW-0028">Amino-acid biosynthesis</keyword>
<dbReference type="EMBL" id="UOFQ01000152">
    <property type="protein sequence ID" value="VAW89771.1"/>
    <property type="molecule type" value="Genomic_DNA"/>
</dbReference>
<keyword evidence="10" id="KW-0460">Magnesium</keyword>
<evidence type="ECO:0000256" key="9">
    <source>
        <dbReference type="ARBA" id="ARBA00022723"/>
    </source>
</evidence>
<evidence type="ECO:0000256" key="2">
    <source>
        <dbReference type="ARBA" id="ARBA00001936"/>
    </source>
</evidence>
<comment type="cofactor">
    <cofactor evidence="3">
        <name>Mg(2+)</name>
        <dbReference type="ChEBI" id="CHEBI:18420"/>
    </cofactor>
</comment>
<evidence type="ECO:0000256" key="3">
    <source>
        <dbReference type="ARBA" id="ARBA00001946"/>
    </source>
</evidence>
<name>A0A3B0ZDX4_9ZZZZ</name>
<comment type="pathway">
    <text evidence="4">Amino-acid biosynthesis; L-leucine biosynthesis; L-leucine from 3-methyl-2-oxobutanoate: step 3/4.</text>
</comment>
<evidence type="ECO:0000259" key="15">
    <source>
        <dbReference type="SMART" id="SM01329"/>
    </source>
</evidence>
<dbReference type="InterPro" id="IPR004429">
    <property type="entry name" value="Isopropylmalate_DH"/>
</dbReference>
<keyword evidence="9" id="KW-0479">Metal-binding</keyword>
<evidence type="ECO:0000256" key="7">
    <source>
        <dbReference type="ARBA" id="ARBA00022430"/>
    </source>
</evidence>
<reference evidence="16" key="1">
    <citation type="submission" date="2018-06" db="EMBL/GenBank/DDBJ databases">
        <authorList>
            <person name="Zhirakovskaya E."/>
        </authorList>
    </citation>
    <scope>NUCLEOTIDE SEQUENCE</scope>
</reference>
<comment type="catalytic activity">
    <reaction evidence="1">
        <text>(2R,3S)-3-isopropylmalate + NAD(+) = 4-methyl-2-oxopentanoate + CO2 + NADH</text>
        <dbReference type="Rhea" id="RHEA:32271"/>
        <dbReference type="ChEBI" id="CHEBI:16526"/>
        <dbReference type="ChEBI" id="CHEBI:17865"/>
        <dbReference type="ChEBI" id="CHEBI:35121"/>
        <dbReference type="ChEBI" id="CHEBI:57540"/>
        <dbReference type="ChEBI" id="CHEBI:57945"/>
        <dbReference type="EC" id="1.1.1.85"/>
    </reaction>
</comment>
<dbReference type="FunFam" id="3.40.718.10:FF:000004">
    <property type="entry name" value="3-isopropylmalate dehydrogenase"/>
    <property type="match status" value="1"/>
</dbReference>
<sequence length="358" mass="38557">MTKKILVLPGDGIGPEIVAEAVKVLQALQTNHGLEIELDHGLVGGAAYDAAGSPLPDETLDKAKVCDAILLGAVGGHKWESLDIAVRPEKGLLGLRANLELFSNLRPAILYPQLADASTLKPEVVSGLDIMIVRELTGGIYFGQPRGIRTLENGEKQGFNTLIYKESEIERIGRSAFEIAMKRDKRVCSVDKANVLECTELWREVMIRVAKDYPDVELSHMYVDNAAMQLVRAPKQFDVMVTTNMFGDILSDCAAMLTGSIGMLPSASLDANGKGMYEPIHGSAPDIAGQGIANPIATILSVAMLLRYSFNQVAMADQIEAAINTVLDDGLRTVDIYTEGSRKVSTSEMGNAVITALN</sequence>
<evidence type="ECO:0000313" key="16">
    <source>
        <dbReference type="EMBL" id="VAW89771.1"/>
    </source>
</evidence>
<comment type="cofactor">
    <cofactor evidence="2">
        <name>Mn(2+)</name>
        <dbReference type="ChEBI" id="CHEBI:29035"/>
    </cofactor>
</comment>
<dbReference type="GO" id="GO:0003862">
    <property type="term" value="F:3-isopropylmalate dehydrogenase activity"/>
    <property type="evidence" value="ECO:0007669"/>
    <property type="project" value="UniProtKB-EC"/>
</dbReference>
<dbReference type="SUPFAM" id="SSF53659">
    <property type="entry name" value="Isocitrate/Isopropylmalate dehydrogenase-like"/>
    <property type="match status" value="1"/>
</dbReference>
<keyword evidence="12" id="KW-0520">NAD</keyword>
<evidence type="ECO:0000256" key="4">
    <source>
        <dbReference type="ARBA" id="ARBA00004762"/>
    </source>
</evidence>
<dbReference type="Gene3D" id="3.40.718.10">
    <property type="entry name" value="Isopropylmalate Dehydrogenase"/>
    <property type="match status" value="1"/>
</dbReference>
<organism evidence="16">
    <name type="scientific">hydrothermal vent metagenome</name>
    <dbReference type="NCBI Taxonomy" id="652676"/>
    <lineage>
        <taxon>unclassified sequences</taxon>
        <taxon>metagenomes</taxon>
        <taxon>ecological metagenomes</taxon>
    </lineage>
</organism>
<dbReference type="GO" id="GO:0005829">
    <property type="term" value="C:cytosol"/>
    <property type="evidence" value="ECO:0007669"/>
    <property type="project" value="TreeGrafter"/>
</dbReference>
<keyword evidence="7" id="KW-0432">Leucine biosynthesis</keyword>
<accession>A0A3B0ZDX4</accession>
<dbReference type="PROSITE" id="PS00470">
    <property type="entry name" value="IDH_IMDH"/>
    <property type="match status" value="1"/>
</dbReference>
<feature type="domain" description="Isopropylmalate dehydrogenase-like" evidence="15">
    <location>
        <begin position="4"/>
        <end position="353"/>
    </location>
</feature>
<dbReference type="GO" id="GO:0000287">
    <property type="term" value="F:magnesium ion binding"/>
    <property type="evidence" value="ECO:0007669"/>
    <property type="project" value="InterPro"/>
</dbReference>